<comment type="subunit">
    <text evidence="8">Monomer.</text>
</comment>
<comment type="similarity">
    <text evidence="2 8">Belongs to the EPSP synthase family.</text>
</comment>
<name>A0A2H0LW50_9BACT</name>
<evidence type="ECO:0000259" key="9">
    <source>
        <dbReference type="Pfam" id="PF00275"/>
    </source>
</evidence>
<dbReference type="NCBIfam" id="TIGR01356">
    <property type="entry name" value="aroA"/>
    <property type="match status" value="1"/>
</dbReference>
<dbReference type="CDD" id="cd01556">
    <property type="entry name" value="EPSP_synthase"/>
    <property type="match status" value="1"/>
</dbReference>
<sequence length="459" mass="49943">MQPAVIKKYLPPFKARLYLPGDKSISHRAVFIASLAEGKTLAKNFLFSDDSLATVDAFRKLGVKIVTDVKRRQAAIYAKGLRGLIKPKGPIYVRESGTTMRLLCGVLAGQKFSSLLAGAKTLTSRPMRRILIPLRLMGAEIKSKIKDQKSKTPEEYPPLRIKGQNLKAIAYRMPVASAQVKSAIMFAALYADGKTKIVEQIRSRDHSERMLRLFGASIATQGLKISIKKSNLISPGIVNIPSDISSAAFFMVLAALHDDSDVLLKSIGINPTRRGLIDVLMRMGADIYVKPAVLPKAGVKAAAEPIADIRVKAKSLKGVTIKEKDIPGMIDELPVLMVAASLAGGRTIINGVSELRVKETDRINSMVSNLKKMGAKINFRSKTGAKTKEYIEITGVDELKGARVKSFGDHRTAMSMVVAGLLAKGQTHIDDVGCIDKSFPEFMPIVKNAFGRCVISSRD</sequence>
<dbReference type="FunFam" id="3.65.10.10:FF:000005">
    <property type="entry name" value="3-phosphoshikimate 1-carboxyvinyltransferase"/>
    <property type="match status" value="1"/>
</dbReference>
<feature type="binding site" evidence="8">
    <location>
        <position position="28"/>
    </location>
    <ligand>
        <name>3-phosphoshikimate</name>
        <dbReference type="ChEBI" id="CHEBI:145989"/>
    </ligand>
</feature>
<feature type="binding site" evidence="8">
    <location>
        <position position="437"/>
    </location>
    <ligand>
        <name>phosphoenolpyruvate</name>
        <dbReference type="ChEBI" id="CHEBI:58702"/>
    </ligand>
</feature>
<dbReference type="SUPFAM" id="SSF55205">
    <property type="entry name" value="EPT/RTPC-like"/>
    <property type="match status" value="1"/>
</dbReference>
<evidence type="ECO:0000256" key="4">
    <source>
        <dbReference type="ARBA" id="ARBA00022605"/>
    </source>
</evidence>
<feature type="binding site" evidence="8">
    <location>
        <position position="358"/>
    </location>
    <ligand>
        <name>3-phosphoshikimate</name>
        <dbReference type="ChEBI" id="CHEBI:145989"/>
    </ligand>
</feature>
<dbReference type="UniPathway" id="UPA00053">
    <property type="reaction ID" value="UER00089"/>
</dbReference>
<comment type="function">
    <text evidence="8">Catalyzes the transfer of the enolpyruvyl moiety of phosphoenolpyruvate (PEP) to the 5-hydroxyl of shikimate-3-phosphate (S3P) to produce enolpyruvyl shikimate-3-phosphate and inorganic phosphate.</text>
</comment>
<organism evidence="10 11">
    <name type="scientific">Candidatus Ghiorseimicrobium undicola</name>
    <dbReference type="NCBI Taxonomy" id="1974746"/>
    <lineage>
        <taxon>Bacteria</taxon>
        <taxon>Pseudomonadati</taxon>
        <taxon>Candidatus Omnitrophota</taxon>
        <taxon>Candidatus Ghiorseimicrobium</taxon>
    </lineage>
</organism>
<dbReference type="InterPro" id="IPR023193">
    <property type="entry name" value="EPSP_synthase_CS"/>
</dbReference>
<evidence type="ECO:0000256" key="6">
    <source>
        <dbReference type="ARBA" id="ARBA00023141"/>
    </source>
</evidence>
<feature type="binding site" evidence="8">
    <location>
        <position position="97"/>
    </location>
    <ligand>
        <name>phosphoenolpyruvate</name>
        <dbReference type="ChEBI" id="CHEBI:58702"/>
    </ligand>
</feature>
<evidence type="ECO:0000256" key="1">
    <source>
        <dbReference type="ARBA" id="ARBA00004811"/>
    </source>
</evidence>
<reference evidence="10 11" key="1">
    <citation type="submission" date="2017-09" db="EMBL/GenBank/DDBJ databases">
        <title>Depth-based differentiation of microbial function through sediment-hosted aquifers and enrichment of novel symbionts in the deep terrestrial subsurface.</title>
        <authorList>
            <person name="Probst A.J."/>
            <person name="Ladd B."/>
            <person name="Jarett J.K."/>
            <person name="Geller-Mcgrath D.E."/>
            <person name="Sieber C.M."/>
            <person name="Emerson J.B."/>
            <person name="Anantharaman K."/>
            <person name="Thomas B.C."/>
            <person name="Malmstrom R."/>
            <person name="Stieglmeier M."/>
            <person name="Klingl A."/>
            <person name="Woyke T."/>
            <person name="Ryan C.M."/>
            <person name="Banfield J.F."/>
        </authorList>
    </citation>
    <scope>NUCLEOTIDE SEQUENCE [LARGE SCALE GENOMIC DNA]</scope>
    <source>
        <strain evidence="10">CG11_big_fil_rev_8_21_14_0_20_42_13</strain>
    </source>
</reference>
<feature type="binding site" evidence="8">
    <location>
        <position position="23"/>
    </location>
    <ligand>
        <name>3-phosphoshikimate</name>
        <dbReference type="ChEBI" id="CHEBI:145989"/>
    </ligand>
</feature>
<dbReference type="GO" id="GO:0009423">
    <property type="term" value="P:chorismate biosynthetic process"/>
    <property type="evidence" value="ECO:0007669"/>
    <property type="project" value="UniProtKB-UniRule"/>
</dbReference>
<dbReference type="Pfam" id="PF00275">
    <property type="entry name" value="EPSP_synthase"/>
    <property type="match status" value="1"/>
</dbReference>
<dbReference type="AlphaFoldDB" id="A0A2H0LW50"/>
<dbReference type="PIRSF" id="PIRSF000505">
    <property type="entry name" value="EPSPS"/>
    <property type="match status" value="1"/>
</dbReference>
<evidence type="ECO:0000256" key="8">
    <source>
        <dbReference type="HAMAP-Rule" id="MF_00210"/>
    </source>
</evidence>
<dbReference type="PANTHER" id="PTHR21090">
    <property type="entry name" value="AROM/DEHYDROQUINATE SYNTHASE"/>
    <property type="match status" value="1"/>
</dbReference>
<gene>
    <name evidence="8 10" type="primary">aroA</name>
    <name evidence="10" type="ORF">COV72_07235</name>
</gene>
<keyword evidence="3 8" id="KW-0963">Cytoplasm</keyword>
<comment type="caution">
    <text evidence="8">Lacks conserved residue(s) required for the propagation of feature annotation.</text>
</comment>
<proteinExistence type="inferred from homology"/>
<dbReference type="HAMAP" id="MF_00210">
    <property type="entry name" value="EPSP_synth"/>
    <property type="match status" value="1"/>
</dbReference>
<dbReference type="InterPro" id="IPR001986">
    <property type="entry name" value="Enolpyruvate_Tfrase_dom"/>
</dbReference>
<evidence type="ECO:0000313" key="10">
    <source>
        <dbReference type="EMBL" id="PIQ88640.1"/>
    </source>
</evidence>
<protein>
    <recommendedName>
        <fullName evidence="8">3-phosphoshikimate 1-carboxyvinyltransferase</fullName>
        <ecNumber evidence="8">2.5.1.19</ecNumber>
    </recommendedName>
    <alternativeName>
        <fullName evidence="8">5-enolpyruvylshikimate-3-phosphate synthase</fullName>
        <shortName evidence="8">EPSP synthase</shortName>
        <shortName evidence="8">EPSPS</shortName>
    </alternativeName>
</protein>
<feature type="binding site" evidence="8">
    <location>
        <position position="411"/>
    </location>
    <ligand>
        <name>phosphoenolpyruvate</name>
        <dbReference type="ChEBI" id="CHEBI:58702"/>
    </ligand>
</feature>
<dbReference type="InterPro" id="IPR006264">
    <property type="entry name" value="EPSP_synthase"/>
</dbReference>
<comment type="caution">
    <text evidence="10">The sequence shown here is derived from an EMBL/GenBank/DDBJ whole genome shotgun (WGS) entry which is preliminary data.</text>
</comment>
<feature type="binding site" evidence="8">
    <location>
        <position position="362"/>
    </location>
    <ligand>
        <name>phosphoenolpyruvate</name>
        <dbReference type="ChEBI" id="CHEBI:58702"/>
    </ligand>
</feature>
<dbReference type="EMBL" id="PCWA01000093">
    <property type="protein sequence ID" value="PIQ88640.1"/>
    <property type="molecule type" value="Genomic_DNA"/>
</dbReference>
<evidence type="ECO:0000256" key="2">
    <source>
        <dbReference type="ARBA" id="ARBA00009948"/>
    </source>
</evidence>
<dbReference type="PROSITE" id="PS00885">
    <property type="entry name" value="EPSP_SYNTHASE_2"/>
    <property type="match status" value="1"/>
</dbReference>
<keyword evidence="4 8" id="KW-0028">Amino-acid biosynthesis</keyword>
<comment type="catalytic activity">
    <reaction evidence="7">
        <text>3-phosphoshikimate + phosphoenolpyruvate = 5-O-(1-carboxyvinyl)-3-phosphoshikimate + phosphate</text>
        <dbReference type="Rhea" id="RHEA:21256"/>
        <dbReference type="ChEBI" id="CHEBI:43474"/>
        <dbReference type="ChEBI" id="CHEBI:57701"/>
        <dbReference type="ChEBI" id="CHEBI:58702"/>
        <dbReference type="ChEBI" id="CHEBI:145989"/>
        <dbReference type="EC" id="2.5.1.19"/>
    </reaction>
    <physiologicalReaction direction="left-to-right" evidence="7">
        <dbReference type="Rhea" id="RHEA:21257"/>
    </physiologicalReaction>
</comment>
<evidence type="ECO:0000256" key="7">
    <source>
        <dbReference type="ARBA" id="ARBA00044633"/>
    </source>
</evidence>
<accession>A0A2H0LW50</accession>
<evidence type="ECO:0000256" key="5">
    <source>
        <dbReference type="ARBA" id="ARBA00022679"/>
    </source>
</evidence>
<feature type="binding site" evidence="8">
    <location>
        <position position="331"/>
    </location>
    <ligand>
        <name>3-phosphoshikimate</name>
        <dbReference type="ChEBI" id="CHEBI:145989"/>
    </ligand>
</feature>
<feature type="binding site" evidence="8">
    <location>
        <position position="125"/>
    </location>
    <ligand>
        <name>phosphoenolpyruvate</name>
        <dbReference type="ChEBI" id="CHEBI:58702"/>
    </ligand>
</feature>
<feature type="binding site" evidence="8">
    <location>
        <position position="23"/>
    </location>
    <ligand>
        <name>phosphoenolpyruvate</name>
        <dbReference type="ChEBI" id="CHEBI:58702"/>
    </ligand>
</feature>
<dbReference type="PANTHER" id="PTHR21090:SF5">
    <property type="entry name" value="PENTAFUNCTIONAL AROM POLYPEPTIDE"/>
    <property type="match status" value="1"/>
</dbReference>
<feature type="binding site" evidence="8">
    <location>
        <position position="179"/>
    </location>
    <ligand>
        <name>phosphoenolpyruvate</name>
        <dbReference type="ChEBI" id="CHEBI:58702"/>
    </ligand>
</feature>
<comment type="pathway">
    <text evidence="1 8">Metabolic intermediate biosynthesis; chorismate biosynthesis; chorismate from D-erythrose 4-phosphate and phosphoenolpyruvate: step 6/7.</text>
</comment>
<dbReference type="Gene3D" id="3.65.10.10">
    <property type="entry name" value="Enolpyruvate transferase domain"/>
    <property type="match status" value="2"/>
</dbReference>
<keyword evidence="5 8" id="KW-0808">Transferase</keyword>
<feature type="active site" description="Proton acceptor" evidence="8">
    <location>
        <position position="331"/>
    </location>
</feature>
<dbReference type="GO" id="GO:0008652">
    <property type="term" value="P:amino acid biosynthetic process"/>
    <property type="evidence" value="ECO:0007669"/>
    <property type="project" value="UniProtKB-KW"/>
</dbReference>
<dbReference type="GO" id="GO:0003866">
    <property type="term" value="F:3-phosphoshikimate 1-carboxyvinyltransferase activity"/>
    <property type="evidence" value="ECO:0007669"/>
    <property type="project" value="UniProtKB-UniRule"/>
</dbReference>
<feature type="binding site" evidence="8">
    <location>
        <position position="179"/>
    </location>
    <ligand>
        <name>3-phosphoshikimate</name>
        <dbReference type="ChEBI" id="CHEBI:145989"/>
    </ligand>
</feature>
<comment type="subcellular location">
    <subcellularLocation>
        <location evidence="8">Cytoplasm</location>
    </subcellularLocation>
</comment>
<feature type="binding site" evidence="8">
    <location>
        <position position="177"/>
    </location>
    <ligand>
        <name>3-phosphoshikimate</name>
        <dbReference type="ChEBI" id="CHEBI:145989"/>
    </ligand>
</feature>
<dbReference type="InterPro" id="IPR013792">
    <property type="entry name" value="RNA3'P_cycl/enolpyr_Trfase_a/b"/>
</dbReference>
<dbReference type="Proteomes" id="UP000229641">
    <property type="component" value="Unassembled WGS sequence"/>
</dbReference>
<dbReference type="GO" id="GO:0009073">
    <property type="term" value="P:aromatic amino acid family biosynthetic process"/>
    <property type="evidence" value="ECO:0007669"/>
    <property type="project" value="UniProtKB-KW"/>
</dbReference>
<dbReference type="EC" id="2.5.1.19" evidence="8"/>
<feature type="domain" description="Enolpyruvate transferase" evidence="9">
    <location>
        <begin position="14"/>
        <end position="443"/>
    </location>
</feature>
<keyword evidence="6 8" id="KW-0057">Aromatic amino acid biosynthesis</keyword>
<evidence type="ECO:0000256" key="3">
    <source>
        <dbReference type="ARBA" id="ARBA00022490"/>
    </source>
</evidence>
<dbReference type="InterPro" id="IPR036968">
    <property type="entry name" value="Enolpyruvate_Tfrase_sf"/>
</dbReference>
<feature type="binding site" evidence="8">
    <location>
        <position position="24"/>
    </location>
    <ligand>
        <name>3-phosphoshikimate</name>
        <dbReference type="ChEBI" id="CHEBI:145989"/>
    </ligand>
</feature>
<evidence type="ECO:0000313" key="11">
    <source>
        <dbReference type="Proteomes" id="UP000229641"/>
    </source>
</evidence>
<dbReference type="GO" id="GO:0005737">
    <property type="term" value="C:cytoplasm"/>
    <property type="evidence" value="ECO:0007669"/>
    <property type="project" value="UniProtKB-SubCell"/>
</dbReference>